<dbReference type="Pfam" id="PF00891">
    <property type="entry name" value="Methyltransf_2"/>
    <property type="match status" value="1"/>
</dbReference>
<dbReference type="InterPro" id="IPR016461">
    <property type="entry name" value="COMT-like"/>
</dbReference>
<dbReference type="KEGG" id="egt:105963353"/>
<accession>A0A022QZ51</accession>
<dbReference type="PROSITE" id="PS51683">
    <property type="entry name" value="SAM_OMT_II"/>
    <property type="match status" value="1"/>
</dbReference>
<feature type="domain" description="O-methyltransferase C-terminal" evidence="6">
    <location>
        <begin position="159"/>
        <end position="333"/>
    </location>
</feature>
<protein>
    <recommendedName>
        <fullName evidence="10">O-methyltransferase domain-containing protein</fullName>
    </recommendedName>
</protein>
<feature type="active site" description="Proton acceptor" evidence="5">
    <location>
        <position position="256"/>
    </location>
</feature>
<evidence type="ECO:0000256" key="5">
    <source>
        <dbReference type="PIRSR" id="PIRSR005739-1"/>
    </source>
</evidence>
<dbReference type="InterPro" id="IPR012967">
    <property type="entry name" value="COMT_dimerisation"/>
</dbReference>
<evidence type="ECO:0000256" key="1">
    <source>
        <dbReference type="ARBA" id="ARBA00022603"/>
    </source>
</evidence>
<dbReference type="Pfam" id="PF08100">
    <property type="entry name" value="Dimerisation"/>
    <property type="match status" value="1"/>
</dbReference>
<dbReference type="GO" id="GO:0008757">
    <property type="term" value="F:S-adenosylmethionine-dependent methyltransferase activity"/>
    <property type="evidence" value="ECO:0000318"/>
    <property type="project" value="GO_Central"/>
</dbReference>
<dbReference type="OMA" id="HGPEPTI"/>
<dbReference type="GO" id="GO:0008171">
    <property type="term" value="F:O-methyltransferase activity"/>
    <property type="evidence" value="ECO:0000318"/>
    <property type="project" value="GO_Central"/>
</dbReference>
<feature type="domain" description="O-methyltransferase dimerisation" evidence="7">
    <location>
        <begin position="20"/>
        <end position="107"/>
    </location>
</feature>
<keyword evidence="1" id="KW-0489">Methyltransferase</keyword>
<dbReference type="eggNOG" id="KOG3178">
    <property type="taxonomic scope" value="Eukaryota"/>
</dbReference>
<dbReference type="Gene3D" id="1.10.10.10">
    <property type="entry name" value="Winged helix-like DNA-binding domain superfamily/Winged helix DNA-binding domain"/>
    <property type="match status" value="1"/>
</dbReference>
<evidence type="ECO:0000259" key="7">
    <source>
        <dbReference type="Pfam" id="PF08100"/>
    </source>
</evidence>
<dbReference type="Gene3D" id="3.40.50.150">
    <property type="entry name" value="Vaccinia Virus protein VP39"/>
    <property type="match status" value="1"/>
</dbReference>
<dbReference type="GO" id="GO:0032259">
    <property type="term" value="P:methylation"/>
    <property type="evidence" value="ECO:0000318"/>
    <property type="project" value="GO_Central"/>
</dbReference>
<organism evidence="8 9">
    <name type="scientific">Erythranthe guttata</name>
    <name type="common">Yellow monkey flower</name>
    <name type="synonym">Mimulus guttatus</name>
    <dbReference type="NCBI Taxonomy" id="4155"/>
    <lineage>
        <taxon>Eukaryota</taxon>
        <taxon>Viridiplantae</taxon>
        <taxon>Streptophyta</taxon>
        <taxon>Embryophyta</taxon>
        <taxon>Tracheophyta</taxon>
        <taxon>Spermatophyta</taxon>
        <taxon>Magnoliopsida</taxon>
        <taxon>eudicotyledons</taxon>
        <taxon>Gunneridae</taxon>
        <taxon>Pentapetalae</taxon>
        <taxon>asterids</taxon>
        <taxon>lamiids</taxon>
        <taxon>Lamiales</taxon>
        <taxon>Phrymaceae</taxon>
        <taxon>Erythranthe</taxon>
    </lineage>
</organism>
<evidence type="ECO:0000313" key="9">
    <source>
        <dbReference type="Proteomes" id="UP000030748"/>
    </source>
</evidence>
<sequence>MHIQKMGFDEKEARARAQVWNYAFGYINLRVVKTAVELEIPDIVEKHGGPISLPELSSSVGVPTESLHRIMRFLIVNGIFKKAPPPHGEVSGEVHYYAPTPLSGLMTRENLAAFMLLQDMPTGSNCGITPAALRTGKRPDVKPVKEEDTWADPAHGNHVKLFTDSMEAHARVATQAMVDNFPAGFEGIESLVDVGGRHGMALSILVKAFPWVSGTVLDLPEVVADAPPRGGVHFVGGSMFEKVPNADAVMLMWILHDWSDEACIDILKKCKDAVPKDTGKVMIVEAVIDEDGEGDEYAGARLLLDMVMMSVTVKGKERTYKEWAYLLEEAGFSRHNVVNIKTVVSVIEAYP</sequence>
<dbReference type="PANTHER" id="PTHR11746">
    <property type="entry name" value="O-METHYLTRANSFERASE"/>
    <property type="match status" value="1"/>
</dbReference>
<dbReference type="InterPro" id="IPR029063">
    <property type="entry name" value="SAM-dependent_MTases_sf"/>
</dbReference>
<keyword evidence="2" id="KW-0808">Transferase</keyword>
<dbReference type="SUPFAM" id="SSF46785">
    <property type="entry name" value="Winged helix' DNA-binding domain"/>
    <property type="match status" value="1"/>
</dbReference>
<evidence type="ECO:0008006" key="10">
    <source>
        <dbReference type="Google" id="ProtNLM"/>
    </source>
</evidence>
<proteinExistence type="inferred from homology"/>
<dbReference type="OrthoDB" id="1606438at2759"/>
<gene>
    <name evidence="8" type="ORF">MIMGU_mgv1a009168mg</name>
</gene>
<evidence type="ECO:0000313" key="8">
    <source>
        <dbReference type="EMBL" id="EYU32603.1"/>
    </source>
</evidence>
<evidence type="ECO:0000256" key="3">
    <source>
        <dbReference type="ARBA" id="ARBA00022691"/>
    </source>
</evidence>
<dbReference type="EMBL" id="KI630827">
    <property type="protein sequence ID" value="EYU32603.1"/>
    <property type="molecule type" value="Genomic_DNA"/>
</dbReference>
<dbReference type="Proteomes" id="UP000030748">
    <property type="component" value="Unassembled WGS sequence"/>
</dbReference>
<keyword evidence="3" id="KW-0949">S-adenosyl-L-methionine</keyword>
<reference evidence="8 9" key="1">
    <citation type="journal article" date="2013" name="Proc. Natl. Acad. Sci. U.S.A.">
        <title>Fine-scale variation in meiotic recombination in Mimulus inferred from population shotgun sequencing.</title>
        <authorList>
            <person name="Hellsten U."/>
            <person name="Wright K.M."/>
            <person name="Jenkins J."/>
            <person name="Shu S."/>
            <person name="Yuan Y."/>
            <person name="Wessler S.R."/>
            <person name="Schmutz J."/>
            <person name="Willis J.H."/>
            <person name="Rokhsar D.S."/>
        </authorList>
    </citation>
    <scope>NUCLEOTIDE SEQUENCE [LARGE SCALE GENOMIC DNA]</scope>
    <source>
        <strain evidence="9">cv. DUN x IM62</strain>
    </source>
</reference>
<dbReference type="InterPro" id="IPR036388">
    <property type="entry name" value="WH-like_DNA-bd_sf"/>
</dbReference>
<evidence type="ECO:0000256" key="4">
    <source>
        <dbReference type="ARBA" id="ARBA00034481"/>
    </source>
</evidence>
<name>A0A022QZ51_ERYGU</name>
<dbReference type="InterPro" id="IPR001077">
    <property type="entry name" value="COMT_C"/>
</dbReference>
<comment type="similarity">
    <text evidence="4">Belongs to the class I-like SAM-binding methyltransferase superfamily. Cation-independent O-methyltransferase family. COMT subfamily.</text>
</comment>
<dbReference type="STRING" id="4155.A0A022QZ51"/>
<evidence type="ECO:0000256" key="2">
    <source>
        <dbReference type="ARBA" id="ARBA00022679"/>
    </source>
</evidence>
<dbReference type="GO" id="GO:0046983">
    <property type="term" value="F:protein dimerization activity"/>
    <property type="evidence" value="ECO:0007669"/>
    <property type="project" value="InterPro"/>
</dbReference>
<keyword evidence="9" id="KW-1185">Reference proteome</keyword>
<dbReference type="PIRSF" id="PIRSF005739">
    <property type="entry name" value="O-mtase"/>
    <property type="match status" value="1"/>
</dbReference>
<dbReference type="InterPro" id="IPR036390">
    <property type="entry name" value="WH_DNA-bd_sf"/>
</dbReference>
<dbReference type="AlphaFoldDB" id="A0A022QZ51"/>
<dbReference type="PhylomeDB" id="A0A022QZ51"/>
<evidence type="ECO:0000259" key="6">
    <source>
        <dbReference type="Pfam" id="PF00891"/>
    </source>
</evidence>
<dbReference type="SUPFAM" id="SSF53335">
    <property type="entry name" value="S-adenosyl-L-methionine-dependent methyltransferases"/>
    <property type="match status" value="1"/>
</dbReference>